<evidence type="ECO:0000256" key="5">
    <source>
        <dbReference type="SAM" id="MobiDB-lite"/>
    </source>
</evidence>
<evidence type="ECO:0000313" key="6">
    <source>
        <dbReference type="EMBL" id="KAF9602004.1"/>
    </source>
</evidence>
<keyword evidence="7" id="KW-1185">Reference proteome</keyword>
<sequence length="315" mass="34757">MLSNVRDDFGKFADFCSKLFDDRVKKWDSVSEPSILATHGYLNGINAPGRRSPPNGNWQSAWTRPDRVILLRDNIIAFLALRPFLAEDIPEIPLQAMAYNNIPISFKNLLDEASRILGMHLPTYGSNFVAGRYESWVELQPTKRSHWPIQLGFVEGRQLAAKEPLISANLHVVCGVEKSRHQWRGAWHGDCSSSDHAGLIVVFSPARMPCSSTISKKMNFNTSGLRTLAPSYKELEESKYHALSDEFQKAKTTLGLCISSLCISCDPSLRSDVPPVIRPPATGQTTAAPAQAPQPTQQPPAPISGPNANPLDLFP</sequence>
<dbReference type="InterPro" id="IPR017853">
    <property type="entry name" value="GH"/>
</dbReference>
<name>A0A835LSQ0_9MAGN</name>
<dbReference type="InterPro" id="IPR001360">
    <property type="entry name" value="Glyco_hydro_1"/>
</dbReference>
<accession>A0A835LSQ0</accession>
<evidence type="ECO:0000256" key="1">
    <source>
        <dbReference type="ARBA" id="ARBA00010838"/>
    </source>
</evidence>
<protein>
    <submittedName>
        <fullName evidence="6">Uncharacterized protein</fullName>
    </submittedName>
</protein>
<dbReference type="EMBL" id="JADFTS010000006">
    <property type="protein sequence ID" value="KAF9602004.1"/>
    <property type="molecule type" value="Genomic_DNA"/>
</dbReference>
<dbReference type="GO" id="GO:0005975">
    <property type="term" value="P:carbohydrate metabolic process"/>
    <property type="evidence" value="ECO:0007669"/>
    <property type="project" value="InterPro"/>
</dbReference>
<proteinExistence type="inferred from homology"/>
<evidence type="ECO:0000256" key="2">
    <source>
        <dbReference type="ARBA" id="ARBA00022801"/>
    </source>
</evidence>
<comment type="similarity">
    <text evidence="1 4">Belongs to the glycosyl hydrolase 1 family.</text>
</comment>
<keyword evidence="3" id="KW-0326">Glycosidase</keyword>
<evidence type="ECO:0000313" key="7">
    <source>
        <dbReference type="Proteomes" id="UP000631114"/>
    </source>
</evidence>
<gene>
    <name evidence="6" type="ORF">IFM89_024550</name>
</gene>
<feature type="compositionally biased region" description="Low complexity" evidence="5">
    <location>
        <begin position="279"/>
        <end position="295"/>
    </location>
</feature>
<dbReference type="PANTHER" id="PTHR10353:SF36">
    <property type="entry name" value="LP05116P"/>
    <property type="match status" value="1"/>
</dbReference>
<organism evidence="6 7">
    <name type="scientific">Coptis chinensis</name>
    <dbReference type="NCBI Taxonomy" id="261450"/>
    <lineage>
        <taxon>Eukaryota</taxon>
        <taxon>Viridiplantae</taxon>
        <taxon>Streptophyta</taxon>
        <taxon>Embryophyta</taxon>
        <taxon>Tracheophyta</taxon>
        <taxon>Spermatophyta</taxon>
        <taxon>Magnoliopsida</taxon>
        <taxon>Ranunculales</taxon>
        <taxon>Ranunculaceae</taxon>
        <taxon>Coptidoideae</taxon>
        <taxon>Coptis</taxon>
    </lineage>
</organism>
<dbReference type="AlphaFoldDB" id="A0A835LSQ0"/>
<dbReference type="Gene3D" id="3.20.20.80">
    <property type="entry name" value="Glycosidases"/>
    <property type="match status" value="1"/>
</dbReference>
<dbReference type="Pfam" id="PF00232">
    <property type="entry name" value="Glyco_hydro_1"/>
    <property type="match status" value="1"/>
</dbReference>
<feature type="region of interest" description="Disordered" evidence="5">
    <location>
        <begin position="274"/>
        <end position="315"/>
    </location>
</feature>
<evidence type="ECO:0000256" key="4">
    <source>
        <dbReference type="RuleBase" id="RU003690"/>
    </source>
</evidence>
<evidence type="ECO:0000256" key="3">
    <source>
        <dbReference type="ARBA" id="ARBA00023295"/>
    </source>
</evidence>
<comment type="caution">
    <text evidence="6">The sequence shown here is derived from an EMBL/GenBank/DDBJ whole genome shotgun (WGS) entry which is preliminary data.</text>
</comment>
<reference evidence="6 7" key="1">
    <citation type="submission" date="2020-10" db="EMBL/GenBank/DDBJ databases">
        <title>The Coptis chinensis genome and diversification of protoberbering-type alkaloids.</title>
        <authorList>
            <person name="Wang B."/>
            <person name="Shu S."/>
            <person name="Song C."/>
            <person name="Liu Y."/>
        </authorList>
    </citation>
    <scope>NUCLEOTIDE SEQUENCE [LARGE SCALE GENOMIC DNA]</scope>
    <source>
        <strain evidence="6">HL-2020</strain>
        <tissue evidence="6">Leaf</tissue>
    </source>
</reference>
<dbReference type="SUPFAM" id="SSF51445">
    <property type="entry name" value="(Trans)glycosidases"/>
    <property type="match status" value="1"/>
</dbReference>
<dbReference type="GO" id="GO:0008422">
    <property type="term" value="F:beta-glucosidase activity"/>
    <property type="evidence" value="ECO:0007669"/>
    <property type="project" value="TreeGrafter"/>
</dbReference>
<keyword evidence="2" id="KW-0378">Hydrolase</keyword>
<dbReference type="Proteomes" id="UP000631114">
    <property type="component" value="Unassembled WGS sequence"/>
</dbReference>
<dbReference type="PANTHER" id="PTHR10353">
    <property type="entry name" value="GLYCOSYL HYDROLASE"/>
    <property type="match status" value="1"/>
</dbReference>